<feature type="transmembrane region" description="Helical" evidence="1">
    <location>
        <begin position="246"/>
        <end position="265"/>
    </location>
</feature>
<evidence type="ECO:0000256" key="1">
    <source>
        <dbReference type="SAM" id="Phobius"/>
    </source>
</evidence>
<dbReference type="RefSeq" id="WP_037603242.1">
    <property type="nucleotide sequence ID" value="NZ_CP015282.1"/>
</dbReference>
<accession>A0A074JCN1</accession>
<feature type="transmembrane region" description="Helical" evidence="1">
    <location>
        <begin position="129"/>
        <end position="153"/>
    </location>
</feature>
<dbReference type="Proteomes" id="UP000027855">
    <property type="component" value="Unassembled WGS sequence"/>
</dbReference>
<feature type="transmembrane region" description="Helical" evidence="1">
    <location>
        <begin position="67"/>
        <end position="88"/>
    </location>
</feature>
<feature type="transmembrane region" description="Helical" evidence="1">
    <location>
        <begin position="12"/>
        <end position="30"/>
    </location>
</feature>
<feature type="transmembrane region" description="Helical" evidence="1">
    <location>
        <begin position="36"/>
        <end position="55"/>
    </location>
</feature>
<comment type="caution">
    <text evidence="2">The sequence shown here is derived from an EMBL/GenBank/DDBJ whole genome shotgun (WGS) entry which is preliminary data.</text>
</comment>
<dbReference type="EMBL" id="JJMT01000026">
    <property type="protein sequence ID" value="KEO43784.1"/>
    <property type="molecule type" value="Genomic_DNA"/>
</dbReference>
<feature type="transmembrane region" description="Helical" evidence="1">
    <location>
        <begin position="165"/>
        <end position="191"/>
    </location>
</feature>
<feature type="transmembrane region" description="Helical" evidence="1">
    <location>
        <begin position="203"/>
        <end position="234"/>
    </location>
</feature>
<protein>
    <submittedName>
        <fullName evidence="2">Membrane protein</fullName>
    </submittedName>
</protein>
<evidence type="ECO:0000313" key="3">
    <source>
        <dbReference type="Proteomes" id="UP000027855"/>
    </source>
</evidence>
<name>A0A074JCN1_STRSL</name>
<keyword evidence="1" id="KW-0812">Transmembrane</keyword>
<proteinExistence type="predicted"/>
<keyword evidence="1" id="KW-0472">Membrane</keyword>
<sequence>MNDIKKICNATNLKYLAVALMFLDQIYQMFGSMGAPIWLTMLGRLSFPIFLFLAADSFHYTHDRMAFLRRLLYMSWFMIIGNAIIGSIFHNGGIGLTNNAFSTFFITGIFICSWDLLAKGLRDKSNKELIQGIGVFLLPILSSIPVVILAGIFETPHANPIVVQIVAFILSFVPSIIMVEGGFVMVILGLLFYIFRTNRMAQIIVLVVISVIAHLFDPTGVQWMMVFAAIPMYFYNGERGSGNKNFFYTFYPAHIYLLWILASLLR</sequence>
<reference evidence="2 3" key="1">
    <citation type="submission" date="2014-04" db="EMBL/GenBank/DDBJ databases">
        <title>Variable characteristics of bacteriocin-producing Streptococcus salivarius strains isolated from Malaysian subjects.</title>
        <authorList>
            <person name="Philip K."/>
            <person name="Barbour A."/>
        </authorList>
    </citation>
    <scope>NUCLEOTIDE SEQUENCE [LARGE SCALE GENOMIC DNA]</scope>
    <source>
        <strain evidence="2 3">NU10</strain>
    </source>
</reference>
<gene>
    <name evidence="2" type="ORF">DL07_06455</name>
</gene>
<evidence type="ECO:0000313" key="2">
    <source>
        <dbReference type="EMBL" id="KEO43784.1"/>
    </source>
</evidence>
<keyword evidence="1" id="KW-1133">Transmembrane helix</keyword>
<organism evidence="2 3">
    <name type="scientific">Streptococcus salivarius</name>
    <dbReference type="NCBI Taxonomy" id="1304"/>
    <lineage>
        <taxon>Bacteria</taxon>
        <taxon>Bacillati</taxon>
        <taxon>Bacillota</taxon>
        <taxon>Bacilli</taxon>
        <taxon>Lactobacillales</taxon>
        <taxon>Streptococcaceae</taxon>
        <taxon>Streptococcus</taxon>
    </lineage>
</organism>
<dbReference type="InterPro" id="IPR008875">
    <property type="entry name" value="TraX"/>
</dbReference>
<dbReference type="AlphaFoldDB" id="A0A074JCN1"/>
<dbReference type="Pfam" id="PF05857">
    <property type="entry name" value="TraX"/>
    <property type="match status" value="2"/>
</dbReference>
<feature type="transmembrane region" description="Helical" evidence="1">
    <location>
        <begin position="100"/>
        <end position="117"/>
    </location>
</feature>